<name>A0A3B0JXE5_DROGU</name>
<dbReference type="EMBL" id="OUUW01000005">
    <property type="protein sequence ID" value="SPP80180.1"/>
    <property type="molecule type" value="Genomic_DNA"/>
</dbReference>
<evidence type="ECO:0000313" key="3">
    <source>
        <dbReference type="EMBL" id="SPP80180.1"/>
    </source>
</evidence>
<reference evidence="4" key="1">
    <citation type="submission" date="2018-01" db="EMBL/GenBank/DDBJ databases">
        <authorList>
            <person name="Alioto T."/>
            <person name="Alioto T."/>
        </authorList>
    </citation>
    <scope>NUCLEOTIDE SEQUENCE [LARGE SCALE GENOMIC DNA]</scope>
</reference>
<evidence type="ECO:0000256" key="2">
    <source>
        <dbReference type="SAM" id="MobiDB-lite"/>
    </source>
</evidence>
<gene>
    <name evidence="3" type="ORF">DGUA_6G005043</name>
</gene>
<sequence length="392" mass="44571">MSASKRKNMNDMEVDQKDDDSSSSDEDKDGLHPDAYTGNEEVQIDFEGRTPVDPDTEGISQLLQRLFLRAQINCNQLADLIIAQNNVGSVICQVDDDELESETDDDMVEEGTVFGITSVVNLSTKKDQPCVSQLRTYLLERAKSYAPEPVLEQLSNLLDIEDPPHLGFLINERFINIPAQICVPLFDNLKMEIDHAKSKKMKFHFGTLLLLVKFFRKEAKKGKPAEDNYTNAEDELLSEKAKFSFEWSVASECDTGMSGHWLEDDSAGKLFAEKLLLYLVTKSRLHSCLQIRCGWQRWLTADPAFESSPMPVWLDFFATKKTCINRERDWQVETELASDFRHKFPHPHQQPDPSFSSSTRCIVLLVLSRTVGCCRRSVTPHKPFDSVVCVPR</sequence>
<dbReference type="Pfam" id="PF13862">
    <property type="entry name" value="BCCIP"/>
    <property type="match status" value="1"/>
</dbReference>
<feature type="region of interest" description="Disordered" evidence="2">
    <location>
        <begin position="1"/>
        <end position="43"/>
    </location>
</feature>
<evidence type="ECO:0000256" key="1">
    <source>
        <dbReference type="ARBA" id="ARBA00006781"/>
    </source>
</evidence>
<dbReference type="PANTHER" id="PTHR13261">
    <property type="entry name" value="BRCA2 AND CDKN1A INTERACTING PROTEIN"/>
    <property type="match status" value="1"/>
</dbReference>
<dbReference type="Proteomes" id="UP000268350">
    <property type="component" value="Unassembled WGS sequence"/>
</dbReference>
<protein>
    <submittedName>
        <fullName evidence="3">Blast:Protein BCCIP homolog</fullName>
    </submittedName>
</protein>
<comment type="similarity">
    <text evidence="1">Belongs to the BCP1 family.</text>
</comment>
<evidence type="ECO:0000313" key="4">
    <source>
        <dbReference type="Proteomes" id="UP000268350"/>
    </source>
</evidence>
<dbReference type="GO" id="GO:0005634">
    <property type="term" value="C:nucleus"/>
    <property type="evidence" value="ECO:0007669"/>
    <property type="project" value="TreeGrafter"/>
</dbReference>
<accession>A0A3B0JXE5</accession>
<dbReference type="AlphaFoldDB" id="A0A3B0JXE5"/>
<dbReference type="PANTHER" id="PTHR13261:SF0">
    <property type="entry name" value="BRCA2 AND CDKN1A-INTERACTING PROTEIN"/>
    <property type="match status" value="1"/>
</dbReference>
<feature type="compositionally biased region" description="Acidic residues" evidence="2">
    <location>
        <begin position="12"/>
        <end position="28"/>
    </location>
</feature>
<organism evidence="3 4">
    <name type="scientific">Drosophila guanche</name>
    <name type="common">Fruit fly</name>
    <dbReference type="NCBI Taxonomy" id="7266"/>
    <lineage>
        <taxon>Eukaryota</taxon>
        <taxon>Metazoa</taxon>
        <taxon>Ecdysozoa</taxon>
        <taxon>Arthropoda</taxon>
        <taxon>Hexapoda</taxon>
        <taxon>Insecta</taxon>
        <taxon>Pterygota</taxon>
        <taxon>Neoptera</taxon>
        <taxon>Endopterygota</taxon>
        <taxon>Diptera</taxon>
        <taxon>Brachycera</taxon>
        <taxon>Muscomorpha</taxon>
        <taxon>Ephydroidea</taxon>
        <taxon>Drosophilidae</taxon>
        <taxon>Drosophila</taxon>
        <taxon>Sophophora</taxon>
    </lineage>
</organism>
<keyword evidence="4" id="KW-1185">Reference proteome</keyword>
<dbReference type="OrthoDB" id="27543at2759"/>
<dbReference type="OMA" id="CINRERD"/>
<proteinExistence type="inferred from homology"/>
<dbReference type="InterPro" id="IPR025602">
    <property type="entry name" value="BCP1_family"/>
</dbReference>
<dbReference type="STRING" id="7266.A0A3B0JXE5"/>